<dbReference type="AlphaFoldDB" id="A0A1M5JWD7"/>
<dbReference type="EMBL" id="FQVT01000012">
    <property type="protein sequence ID" value="SHG44864.1"/>
    <property type="molecule type" value="Genomic_DNA"/>
</dbReference>
<gene>
    <name evidence="3" type="ORF">SAMN05444483_11267</name>
</gene>
<dbReference type="InterPro" id="IPR001173">
    <property type="entry name" value="Glyco_trans_2-like"/>
</dbReference>
<dbReference type="InterPro" id="IPR050256">
    <property type="entry name" value="Glycosyltransferase_2"/>
</dbReference>
<name>A0A1M5JWD7_SALEC</name>
<keyword evidence="1" id="KW-0472">Membrane</keyword>
<evidence type="ECO:0000313" key="4">
    <source>
        <dbReference type="Proteomes" id="UP000183945"/>
    </source>
</evidence>
<dbReference type="RefSeq" id="WP_083572110.1">
    <property type="nucleotide sequence ID" value="NZ_FQVT01000012.1"/>
</dbReference>
<protein>
    <submittedName>
        <fullName evidence="3">Glycosyltransferase involved in cell wall bisynthesis</fullName>
    </submittedName>
</protein>
<feature type="transmembrane region" description="Helical" evidence="1">
    <location>
        <begin position="237"/>
        <end position="260"/>
    </location>
</feature>
<dbReference type="OrthoDB" id="9810303at2"/>
<dbReference type="InterPro" id="IPR029044">
    <property type="entry name" value="Nucleotide-diphossugar_trans"/>
</dbReference>
<feature type="transmembrane region" description="Helical" evidence="1">
    <location>
        <begin position="272"/>
        <end position="293"/>
    </location>
</feature>
<keyword evidence="1" id="KW-1133">Transmembrane helix</keyword>
<dbReference type="PANTHER" id="PTHR48090:SF7">
    <property type="entry name" value="RFBJ PROTEIN"/>
    <property type="match status" value="1"/>
</dbReference>
<keyword evidence="1" id="KW-0812">Transmembrane</keyword>
<accession>A0A1M5JWD7</accession>
<reference evidence="4" key="1">
    <citation type="submission" date="2016-11" db="EMBL/GenBank/DDBJ databases">
        <authorList>
            <person name="Varghese N."/>
            <person name="Submissions S."/>
        </authorList>
    </citation>
    <scope>NUCLEOTIDE SEQUENCE [LARGE SCALE GENOMIC DNA]</scope>
    <source>
        <strain evidence="4">DSM 24579</strain>
    </source>
</reference>
<dbReference type="Proteomes" id="UP000183945">
    <property type="component" value="Unassembled WGS sequence"/>
</dbReference>
<sequence>MVKKLLIYMPALDEQETIESVLNALPKTYDGFKEIELLVVNDGSIDETANAAMLAGATVVNHSQNRGVGKAFQTALNYALQTKADILVSIDADGQFDATQINEMLQPILDNRADFCIGNRFWKGGPEKMPAIKYWGNKRISKIVSLISKTKIEDASCGFRAYSKDCLFRLNLQGEFTYTHETILELLHKGYRVTQVPVRVTYFDNRVSRVANNLLGYAIRTSIIIFKSLKDYKPLQFFLGIAFFVLFIAFLIGGFVLVHWFNSGKITPYKSFGFIALSLCGMAVVIVTLAFIADMLNRIRENQEKILYLTKKKYFEKN</sequence>
<keyword evidence="3" id="KW-0808">Transferase</keyword>
<evidence type="ECO:0000256" key="1">
    <source>
        <dbReference type="SAM" id="Phobius"/>
    </source>
</evidence>
<feature type="domain" description="Glycosyltransferase 2-like" evidence="2">
    <location>
        <begin position="7"/>
        <end position="165"/>
    </location>
</feature>
<dbReference type="STRING" id="1073325.SAMN05444483_11267"/>
<evidence type="ECO:0000313" key="3">
    <source>
        <dbReference type="EMBL" id="SHG44864.1"/>
    </source>
</evidence>
<evidence type="ECO:0000259" key="2">
    <source>
        <dbReference type="Pfam" id="PF00535"/>
    </source>
</evidence>
<dbReference type="GO" id="GO:0016740">
    <property type="term" value="F:transferase activity"/>
    <property type="evidence" value="ECO:0007669"/>
    <property type="project" value="UniProtKB-KW"/>
</dbReference>
<dbReference type="SUPFAM" id="SSF53448">
    <property type="entry name" value="Nucleotide-diphospho-sugar transferases"/>
    <property type="match status" value="1"/>
</dbReference>
<proteinExistence type="predicted"/>
<keyword evidence="4" id="KW-1185">Reference proteome</keyword>
<dbReference type="PANTHER" id="PTHR48090">
    <property type="entry name" value="UNDECAPRENYL-PHOSPHATE 4-DEOXY-4-FORMAMIDO-L-ARABINOSE TRANSFERASE-RELATED"/>
    <property type="match status" value="1"/>
</dbReference>
<dbReference type="Pfam" id="PF00535">
    <property type="entry name" value="Glycos_transf_2"/>
    <property type="match status" value="1"/>
</dbReference>
<dbReference type="Gene3D" id="3.90.550.10">
    <property type="entry name" value="Spore Coat Polysaccharide Biosynthesis Protein SpsA, Chain A"/>
    <property type="match status" value="1"/>
</dbReference>
<dbReference type="CDD" id="cd04179">
    <property type="entry name" value="DPM_DPG-synthase_like"/>
    <property type="match status" value="1"/>
</dbReference>
<organism evidence="3 4">
    <name type="scientific">Salegentibacter echinorum</name>
    <dbReference type="NCBI Taxonomy" id="1073325"/>
    <lineage>
        <taxon>Bacteria</taxon>
        <taxon>Pseudomonadati</taxon>
        <taxon>Bacteroidota</taxon>
        <taxon>Flavobacteriia</taxon>
        <taxon>Flavobacteriales</taxon>
        <taxon>Flavobacteriaceae</taxon>
        <taxon>Salegentibacter</taxon>
    </lineage>
</organism>